<dbReference type="EMBL" id="BAHC01000169">
    <property type="protein sequence ID" value="GAB92296.1"/>
    <property type="molecule type" value="Genomic_DNA"/>
</dbReference>
<name>K6WEZ6_9ACTN</name>
<accession>K6WEZ6</accession>
<gene>
    <name evidence="2" type="ORF">GORHZ_169_00420</name>
</gene>
<dbReference type="AlphaFoldDB" id="K6WEZ6"/>
<dbReference type="Pfam" id="PF11867">
    <property type="entry name" value="T1RH-like_C"/>
    <property type="match status" value="1"/>
</dbReference>
<dbReference type="OrthoDB" id="9758243at2"/>
<sequence>MTDTPGTSPTRYRTKRLLVEYKYPPDKQPAAITTVFEQMEMMAPRFAEENRQVGADA</sequence>
<dbReference type="InterPro" id="IPR021810">
    <property type="entry name" value="T1RH-like_C"/>
</dbReference>
<proteinExistence type="predicted"/>
<keyword evidence="3" id="KW-1185">Reference proteome</keyword>
<organism evidence="2 3">
    <name type="scientific">Gordonia rhizosphera NBRC 16068</name>
    <dbReference type="NCBI Taxonomy" id="1108045"/>
    <lineage>
        <taxon>Bacteria</taxon>
        <taxon>Bacillati</taxon>
        <taxon>Actinomycetota</taxon>
        <taxon>Actinomycetes</taxon>
        <taxon>Mycobacteriales</taxon>
        <taxon>Gordoniaceae</taxon>
        <taxon>Gordonia</taxon>
    </lineage>
</organism>
<dbReference type="STRING" id="1108045.GORHZ_169_00420"/>
<protein>
    <recommendedName>
        <fullName evidence="1">Type I restriction enzyme HindI endonuclease subunit-like C-terminal domain-containing protein</fullName>
    </recommendedName>
</protein>
<evidence type="ECO:0000313" key="2">
    <source>
        <dbReference type="EMBL" id="GAB92296.1"/>
    </source>
</evidence>
<dbReference type="Proteomes" id="UP000008363">
    <property type="component" value="Unassembled WGS sequence"/>
</dbReference>
<evidence type="ECO:0000313" key="3">
    <source>
        <dbReference type="Proteomes" id="UP000008363"/>
    </source>
</evidence>
<reference evidence="2 3" key="1">
    <citation type="submission" date="2012-08" db="EMBL/GenBank/DDBJ databases">
        <title>Whole genome shotgun sequence of Gordonia rhizosphera NBRC 16068.</title>
        <authorList>
            <person name="Takarada H."/>
            <person name="Isaki S."/>
            <person name="Hosoyama A."/>
            <person name="Tsuchikane K."/>
            <person name="Katsumata H."/>
            <person name="Baba S."/>
            <person name="Ohji S."/>
            <person name="Yamazaki S."/>
            <person name="Fujita N."/>
        </authorList>
    </citation>
    <scope>NUCLEOTIDE SEQUENCE [LARGE SCALE GENOMIC DNA]</scope>
    <source>
        <strain evidence="2 3">NBRC 16068</strain>
    </source>
</reference>
<evidence type="ECO:0000259" key="1">
    <source>
        <dbReference type="Pfam" id="PF11867"/>
    </source>
</evidence>
<feature type="domain" description="Type I restriction enzyme HindI endonuclease subunit-like C-terminal" evidence="1">
    <location>
        <begin position="11"/>
        <end position="43"/>
    </location>
</feature>
<comment type="caution">
    <text evidence="2">The sequence shown here is derived from an EMBL/GenBank/DDBJ whole genome shotgun (WGS) entry which is preliminary data.</text>
</comment>